<dbReference type="InterPro" id="IPR045851">
    <property type="entry name" value="AMP-bd_C_sf"/>
</dbReference>
<dbReference type="Pfam" id="PF13193">
    <property type="entry name" value="AMP-binding_C"/>
    <property type="match status" value="1"/>
</dbReference>
<accession>A0A7T5UGW7</accession>
<comment type="subcellular location">
    <subcellularLocation>
        <location evidence="1">Membrane</location>
        <topology evidence="1">Peripheral membrane protein</topology>
    </subcellularLocation>
</comment>
<evidence type="ECO:0000259" key="9">
    <source>
        <dbReference type="Pfam" id="PF13193"/>
    </source>
</evidence>
<comment type="pathway">
    <text evidence="2">Lipid metabolism; fatty acid beta-oxidation.</text>
</comment>
<dbReference type="InterPro" id="IPR025110">
    <property type="entry name" value="AMP-bd_C"/>
</dbReference>
<keyword evidence="3" id="KW-0436">Ligase</keyword>
<organism evidence="10 11">
    <name type="scientific">Micavibrio aeruginosavorus</name>
    <dbReference type="NCBI Taxonomy" id="349221"/>
    <lineage>
        <taxon>Bacteria</taxon>
        <taxon>Pseudomonadati</taxon>
        <taxon>Bdellovibrionota</taxon>
        <taxon>Bdellovibrionia</taxon>
        <taxon>Bdellovibrionales</taxon>
        <taxon>Pseudobdellovibrionaceae</taxon>
        <taxon>Micavibrio</taxon>
    </lineage>
</organism>
<gene>
    <name evidence="10" type="ORF">HYS17_09720</name>
</gene>
<evidence type="ECO:0000256" key="5">
    <source>
        <dbReference type="ARBA" id="ARBA00026121"/>
    </source>
</evidence>
<feature type="domain" description="AMP-dependent synthetase/ligase" evidence="8">
    <location>
        <begin position="43"/>
        <end position="471"/>
    </location>
</feature>
<evidence type="ECO:0000256" key="3">
    <source>
        <dbReference type="ARBA" id="ARBA00022598"/>
    </source>
</evidence>
<feature type="domain" description="AMP-binding enzyme C-terminal" evidence="9">
    <location>
        <begin position="523"/>
        <end position="600"/>
    </location>
</feature>
<dbReference type="Gene3D" id="3.40.50.12780">
    <property type="entry name" value="N-terminal domain of ligase-like"/>
    <property type="match status" value="2"/>
</dbReference>
<evidence type="ECO:0000256" key="7">
    <source>
        <dbReference type="ARBA" id="ARBA00042773"/>
    </source>
</evidence>
<dbReference type="InterPro" id="IPR020845">
    <property type="entry name" value="AMP-binding_CS"/>
</dbReference>
<evidence type="ECO:0000256" key="6">
    <source>
        <dbReference type="ARBA" id="ARBA00039545"/>
    </source>
</evidence>
<dbReference type="SUPFAM" id="SSF56801">
    <property type="entry name" value="Acetyl-CoA synthetase-like"/>
    <property type="match status" value="1"/>
</dbReference>
<dbReference type="Gene3D" id="3.30.300.30">
    <property type="match status" value="1"/>
</dbReference>
<proteinExistence type="predicted"/>
<reference evidence="10 11" key="1">
    <citation type="submission" date="2020-07" db="EMBL/GenBank/DDBJ databases">
        <title>Huge and variable diversity of episymbiotic CPR bacteria and DPANN archaea in groundwater ecosystems.</title>
        <authorList>
            <person name="He C.Y."/>
            <person name="Keren R."/>
            <person name="Whittaker M."/>
            <person name="Farag I.F."/>
            <person name="Doudna J."/>
            <person name="Cate J.H.D."/>
            <person name="Banfield J.F."/>
        </authorList>
    </citation>
    <scope>NUCLEOTIDE SEQUENCE [LARGE SCALE GENOMIC DNA]</scope>
    <source>
        <strain evidence="10">NC_groundwater_70_Ag_B-0.1um_54_66</strain>
    </source>
</reference>
<dbReference type="Proteomes" id="UP000595362">
    <property type="component" value="Chromosome"/>
</dbReference>
<dbReference type="GO" id="GO:0004467">
    <property type="term" value="F:long-chain fatty acid-CoA ligase activity"/>
    <property type="evidence" value="ECO:0007669"/>
    <property type="project" value="UniProtKB-EC"/>
</dbReference>
<evidence type="ECO:0000259" key="8">
    <source>
        <dbReference type="Pfam" id="PF00501"/>
    </source>
</evidence>
<dbReference type="GO" id="GO:0016020">
    <property type="term" value="C:membrane"/>
    <property type="evidence" value="ECO:0007669"/>
    <property type="project" value="UniProtKB-SubCell"/>
</dbReference>
<dbReference type="PROSITE" id="PS00455">
    <property type="entry name" value="AMP_BINDING"/>
    <property type="match status" value="1"/>
</dbReference>
<evidence type="ECO:0000313" key="10">
    <source>
        <dbReference type="EMBL" id="QQG35770.1"/>
    </source>
</evidence>
<sequence length="628" mass="68840">MDHVPDHNILAIADGSNLPGVYPPGVRWDIDIPEAATTLQMVEKAIRTYPDKIAMSFMGRTVTYREFGEWIDRAAASLKANGAAKGVKVGIFMPNTPYYPVFFYAAQRTGATVVNYSLAHKSKAPLKEQIEGSDTSVMVTLDLKDFITPVNELLQEGVLKRVVRCPFVDMLPDKKAKPFKILNSLPQPALSALLMVMGWVPSLKHKAEDFKRLKEKLAGAFPDTRALMLNFSVKSSDTISPISFVRPEAQDIAVLQYTSGSSGGPKGAVLTHFNLAANSMQVAEFFKAPSVKCPGETLLEPGQERAIAAIPLSHIFGETVLMSAYMAGGCELILQADPRNVGETLELIGERQATAYPAAPRLLTMITEDPHRQHYDISGLKTVIAGSEKLPGSTRHNLPEIEISEGYGQTEASPVISCNLQGAFNRPGSVGLPLPRTEVKIVSRDEPGKIMNVGEEGEIWVRGPQVMRGYYKNETATAKAMTEDGWLRTGDVGYLDQDCFLYICGRLGRAYKRNGLWVEPEQIEDKINSHPSVLESVVVTLNNLQGEKFGKALVRLKPGAAMGEDDNKAVLAQYLREKGLGSHEIPRMIEFVSEPLLRTAVNKIDWNNIQKAEQAKSIDKAPQPAPSL</sequence>
<keyword evidence="4" id="KW-0472">Membrane</keyword>
<dbReference type="EC" id="6.2.1.3" evidence="5"/>
<evidence type="ECO:0000313" key="11">
    <source>
        <dbReference type="Proteomes" id="UP000595362"/>
    </source>
</evidence>
<dbReference type="AlphaFoldDB" id="A0A7T5UGW7"/>
<dbReference type="Pfam" id="PF00501">
    <property type="entry name" value="AMP-binding"/>
    <property type="match status" value="1"/>
</dbReference>
<dbReference type="InterPro" id="IPR050237">
    <property type="entry name" value="ATP-dep_AMP-bd_enzyme"/>
</dbReference>
<evidence type="ECO:0000256" key="1">
    <source>
        <dbReference type="ARBA" id="ARBA00004170"/>
    </source>
</evidence>
<dbReference type="PANTHER" id="PTHR43767">
    <property type="entry name" value="LONG-CHAIN-FATTY-ACID--COA LIGASE"/>
    <property type="match status" value="1"/>
</dbReference>
<evidence type="ECO:0000256" key="2">
    <source>
        <dbReference type="ARBA" id="ARBA00005005"/>
    </source>
</evidence>
<protein>
    <recommendedName>
        <fullName evidence="6">Long-chain-fatty-acid--CoA ligase</fullName>
        <ecNumber evidence="5">6.2.1.3</ecNumber>
    </recommendedName>
    <alternativeName>
        <fullName evidence="7">Long-chain acyl-CoA synthetase</fullName>
    </alternativeName>
</protein>
<dbReference type="InterPro" id="IPR042099">
    <property type="entry name" value="ANL_N_sf"/>
</dbReference>
<name>A0A7T5UGW7_9BACT</name>
<dbReference type="InterPro" id="IPR000873">
    <property type="entry name" value="AMP-dep_synth/lig_dom"/>
</dbReference>
<dbReference type="PANTHER" id="PTHR43767:SF8">
    <property type="entry name" value="LONG-CHAIN-FATTY-ACID--COA LIGASE"/>
    <property type="match status" value="1"/>
</dbReference>
<evidence type="ECO:0000256" key="4">
    <source>
        <dbReference type="ARBA" id="ARBA00023136"/>
    </source>
</evidence>
<dbReference type="EMBL" id="CP066681">
    <property type="protein sequence ID" value="QQG35770.1"/>
    <property type="molecule type" value="Genomic_DNA"/>
</dbReference>